<feature type="region of interest" description="Disordered" evidence="7">
    <location>
        <begin position="128"/>
        <end position="154"/>
    </location>
</feature>
<evidence type="ECO:0000256" key="2">
    <source>
        <dbReference type="ARBA" id="ARBA00022490"/>
    </source>
</evidence>
<evidence type="ECO:0000256" key="4">
    <source>
        <dbReference type="ARBA" id="ARBA00023125"/>
    </source>
</evidence>
<dbReference type="OrthoDB" id="9802944at2"/>
<feature type="coiled-coil region" evidence="6">
    <location>
        <begin position="81"/>
        <end position="111"/>
    </location>
</feature>
<evidence type="ECO:0000259" key="8">
    <source>
        <dbReference type="PROSITE" id="PS50937"/>
    </source>
</evidence>
<evidence type="ECO:0000256" key="6">
    <source>
        <dbReference type="SAM" id="Coils"/>
    </source>
</evidence>
<evidence type="ECO:0000256" key="7">
    <source>
        <dbReference type="SAM" id="MobiDB-lite"/>
    </source>
</evidence>
<gene>
    <name evidence="9" type="ORF">OA50_03402</name>
</gene>
<dbReference type="EMBL" id="JSUQ01000013">
    <property type="protein sequence ID" value="KHQ51995.1"/>
    <property type="molecule type" value="Genomic_DNA"/>
</dbReference>
<keyword evidence="2" id="KW-0963">Cytoplasm</keyword>
<dbReference type="GO" id="GO:0045893">
    <property type="term" value="P:positive regulation of DNA-templated transcription"/>
    <property type="evidence" value="ECO:0007669"/>
    <property type="project" value="InterPro"/>
</dbReference>
<protein>
    <submittedName>
        <fullName evidence="9">Transcriptional regulator, MerR family</fullName>
    </submittedName>
</protein>
<keyword evidence="5" id="KW-0804">Transcription</keyword>
<dbReference type="GO" id="GO:0003700">
    <property type="term" value="F:DNA-binding transcription factor activity"/>
    <property type="evidence" value="ECO:0007669"/>
    <property type="project" value="InterPro"/>
</dbReference>
<dbReference type="CDD" id="cd01108">
    <property type="entry name" value="HTH_CueR"/>
    <property type="match status" value="1"/>
</dbReference>
<comment type="caution">
    <text evidence="9">The sequence shown here is derived from an EMBL/GenBank/DDBJ whole genome shotgun (WGS) entry which is preliminary data.</text>
</comment>
<dbReference type="GO" id="GO:0003677">
    <property type="term" value="F:DNA binding"/>
    <property type="evidence" value="ECO:0007669"/>
    <property type="project" value="UniProtKB-KW"/>
</dbReference>
<comment type="subcellular location">
    <subcellularLocation>
        <location evidence="1">Cytoplasm</location>
    </subcellularLocation>
</comment>
<proteinExistence type="predicted"/>
<organism evidence="9 10">
    <name type="scientific">Mameliella alba</name>
    <dbReference type="NCBI Taxonomy" id="561184"/>
    <lineage>
        <taxon>Bacteria</taxon>
        <taxon>Pseudomonadati</taxon>
        <taxon>Pseudomonadota</taxon>
        <taxon>Alphaproteobacteria</taxon>
        <taxon>Rhodobacterales</taxon>
        <taxon>Roseobacteraceae</taxon>
        <taxon>Mameliella</taxon>
    </lineage>
</organism>
<dbReference type="PANTHER" id="PTHR30204">
    <property type="entry name" value="REDOX-CYCLING DRUG-SENSING TRANSCRIPTIONAL ACTIVATOR SOXR"/>
    <property type="match status" value="1"/>
</dbReference>
<accession>A0A0B3RL92</accession>
<evidence type="ECO:0000256" key="1">
    <source>
        <dbReference type="ARBA" id="ARBA00004496"/>
    </source>
</evidence>
<dbReference type="Proteomes" id="UP000030960">
    <property type="component" value="Unassembled WGS sequence"/>
</dbReference>
<dbReference type="SMART" id="SM00422">
    <property type="entry name" value="HTH_MERR"/>
    <property type="match status" value="1"/>
</dbReference>
<dbReference type="GO" id="GO:0005737">
    <property type="term" value="C:cytoplasm"/>
    <property type="evidence" value="ECO:0007669"/>
    <property type="project" value="UniProtKB-SubCell"/>
</dbReference>
<dbReference type="PATRIC" id="fig|1515334.3.peg.3421"/>
<dbReference type="Gene3D" id="1.10.1660.10">
    <property type="match status" value="1"/>
</dbReference>
<evidence type="ECO:0000313" key="10">
    <source>
        <dbReference type="Proteomes" id="UP000030960"/>
    </source>
</evidence>
<feature type="compositionally biased region" description="Basic and acidic residues" evidence="7">
    <location>
        <begin position="128"/>
        <end position="140"/>
    </location>
</feature>
<keyword evidence="3" id="KW-0805">Transcription regulation</keyword>
<keyword evidence="6" id="KW-0175">Coiled coil</keyword>
<dbReference type="InterPro" id="IPR047057">
    <property type="entry name" value="MerR_fam"/>
</dbReference>
<dbReference type="AlphaFoldDB" id="A0A0B3RL92"/>
<dbReference type="PRINTS" id="PR00040">
    <property type="entry name" value="HTHMERR"/>
</dbReference>
<dbReference type="PROSITE" id="PS50937">
    <property type="entry name" value="HTH_MERR_2"/>
    <property type="match status" value="1"/>
</dbReference>
<dbReference type="Pfam" id="PF13411">
    <property type="entry name" value="MerR_1"/>
    <property type="match status" value="1"/>
</dbReference>
<reference evidence="9 10" key="1">
    <citation type="submission" date="2014-10" db="EMBL/GenBank/DDBJ databases">
        <title>Genome sequence of Ponticoccus sp. strain UMTAT08 isolated from clonal culture of toxic dinoflagellate Alexandrium tamiyavanichii.</title>
        <authorList>
            <person name="Gan H.Y."/>
            <person name="Muhd D.-D."/>
            <person name="Mohd Noor M.E."/>
            <person name="Yeong Y.S."/>
            <person name="Usup G."/>
        </authorList>
    </citation>
    <scope>NUCLEOTIDE SEQUENCE [LARGE SCALE GENOMIC DNA]</scope>
    <source>
        <strain evidence="9 10">UMTAT08</strain>
    </source>
</reference>
<dbReference type="SUPFAM" id="SSF46955">
    <property type="entry name" value="Putative DNA-binding domain"/>
    <property type="match status" value="1"/>
</dbReference>
<dbReference type="InterPro" id="IPR000551">
    <property type="entry name" value="MerR-type_HTH_dom"/>
</dbReference>
<keyword evidence="10" id="KW-1185">Reference proteome</keyword>
<evidence type="ECO:0000256" key="5">
    <source>
        <dbReference type="ARBA" id="ARBA00023163"/>
    </source>
</evidence>
<keyword evidence="4" id="KW-0238">DNA-binding</keyword>
<dbReference type="PROSITE" id="PS00552">
    <property type="entry name" value="HTH_MERR_1"/>
    <property type="match status" value="1"/>
</dbReference>
<feature type="domain" description="HTH merR-type" evidence="8">
    <location>
        <begin position="1"/>
        <end position="69"/>
    </location>
</feature>
<dbReference type="InterPro" id="IPR011789">
    <property type="entry name" value="CueR"/>
</dbReference>
<sequence length="154" mass="17211">MNIGEAAKQSGVSAKMIRYYEQTGLIPAAQRTDSGYRDYSEKDVHMLSFVRRARDLGFSVEVIGELLGLWTDRSRRSVDVRQLAEGHLSNLRRKIEELEAMSSTLETLINACHGDHRPDCPIIADLEKSEPTGTSREPKSRAGAVDPATRALRR</sequence>
<evidence type="ECO:0000256" key="3">
    <source>
        <dbReference type="ARBA" id="ARBA00023015"/>
    </source>
</evidence>
<evidence type="ECO:0000313" key="9">
    <source>
        <dbReference type="EMBL" id="KHQ51995.1"/>
    </source>
</evidence>
<name>A0A0B3RL92_9RHOB</name>
<dbReference type="NCBIfam" id="TIGR02044">
    <property type="entry name" value="CueR"/>
    <property type="match status" value="1"/>
</dbReference>
<dbReference type="RefSeq" id="WP_043143819.1">
    <property type="nucleotide sequence ID" value="NZ_JSUQ01000013.1"/>
</dbReference>
<dbReference type="InterPro" id="IPR009061">
    <property type="entry name" value="DNA-bd_dom_put_sf"/>
</dbReference>
<dbReference type="GO" id="GO:0005507">
    <property type="term" value="F:copper ion binding"/>
    <property type="evidence" value="ECO:0007669"/>
    <property type="project" value="InterPro"/>
</dbReference>
<dbReference type="PANTHER" id="PTHR30204:SF94">
    <property type="entry name" value="HEAVY METAL-DEPENDENT TRANSCRIPTIONAL REGULATOR HI_0293-RELATED"/>
    <property type="match status" value="1"/>
</dbReference>